<keyword evidence="2" id="KW-1185">Reference proteome</keyword>
<comment type="caution">
    <text evidence="1">The sequence shown here is derived from an EMBL/GenBank/DDBJ whole genome shotgun (WGS) entry which is preliminary data.</text>
</comment>
<sequence length="201" mass="21035">MLELLPGIGVVLPAGAGTLRFGAAAEEAAATLAAVPGSHRARQCTTLIRAGYKQLRHAHDAWLGGILFDRSWNTVAAFGNIVVTVAAGGPDRADRLTLVTVEANTPPDTPATHAVAWDGVDLFVHPAQDVAAALSGPTRPSSPTADDLTAPQLGLWLRRKPRPVDRWSQLTLLDTTTGWEPCCTGTFACSEGGDGLVGILR</sequence>
<organism evidence="1 2">
    <name type="scientific">Kitasatospora griseola</name>
    <name type="common">Streptomyces griseolosporeus</name>
    <dbReference type="NCBI Taxonomy" id="2064"/>
    <lineage>
        <taxon>Bacteria</taxon>
        <taxon>Bacillati</taxon>
        <taxon>Actinomycetota</taxon>
        <taxon>Actinomycetes</taxon>
        <taxon>Kitasatosporales</taxon>
        <taxon>Streptomycetaceae</taxon>
        <taxon>Kitasatospora</taxon>
    </lineage>
</organism>
<dbReference type="AlphaFoldDB" id="A0A0D0Q588"/>
<gene>
    <name evidence="1" type="ORF">TR51_00230</name>
</gene>
<dbReference type="RefSeq" id="WP_043907169.1">
    <property type="nucleotide sequence ID" value="NZ_JXZB01000001.1"/>
</dbReference>
<dbReference type="Proteomes" id="UP000032066">
    <property type="component" value="Unassembled WGS sequence"/>
</dbReference>
<dbReference type="OrthoDB" id="3872745at2"/>
<accession>A0A0D0Q588</accession>
<dbReference type="PATRIC" id="fig|2064.6.peg.59"/>
<proteinExistence type="predicted"/>
<evidence type="ECO:0000313" key="1">
    <source>
        <dbReference type="EMBL" id="KIQ66168.1"/>
    </source>
</evidence>
<protein>
    <submittedName>
        <fullName evidence="1">Uncharacterized protein</fullName>
    </submittedName>
</protein>
<evidence type="ECO:0000313" key="2">
    <source>
        <dbReference type="Proteomes" id="UP000032066"/>
    </source>
</evidence>
<dbReference type="EMBL" id="JXZB01000001">
    <property type="protein sequence ID" value="KIQ66168.1"/>
    <property type="molecule type" value="Genomic_DNA"/>
</dbReference>
<reference evidence="1 2" key="1">
    <citation type="submission" date="2015-02" db="EMBL/GenBank/DDBJ databases">
        <title>Draft genome sequence of Kitasatospora griseola MF730-N6, a bafilomycin, terpentecin and satosporin producer.</title>
        <authorList>
            <person name="Arens J.C."/>
            <person name="Haltli B."/>
            <person name="Kerr R.G."/>
        </authorList>
    </citation>
    <scope>NUCLEOTIDE SEQUENCE [LARGE SCALE GENOMIC DNA]</scope>
    <source>
        <strain evidence="1 2">MF730-N6</strain>
    </source>
</reference>
<name>A0A0D0Q588_KITGR</name>